<dbReference type="EMBL" id="JAUUTY010000005">
    <property type="protein sequence ID" value="KAK1630683.1"/>
    <property type="molecule type" value="Genomic_DNA"/>
</dbReference>
<reference evidence="3" key="1">
    <citation type="submission" date="2023-07" db="EMBL/GenBank/DDBJ databases">
        <title>A chromosome-level genome assembly of Lolium multiflorum.</title>
        <authorList>
            <person name="Chen Y."/>
            <person name="Copetti D."/>
            <person name="Kolliker R."/>
            <person name="Studer B."/>
        </authorList>
    </citation>
    <scope>NUCLEOTIDE SEQUENCE</scope>
    <source>
        <strain evidence="3">02402/16</strain>
        <tissue evidence="3">Leaf</tissue>
    </source>
</reference>
<dbReference type="PANTHER" id="PTHR11439:SF524">
    <property type="entry name" value="RNA-DIRECTED DNA POLYMERASE, PROTEIN KINASE RLK-PELLE-DLSV FAMILY"/>
    <property type="match status" value="1"/>
</dbReference>
<dbReference type="CDD" id="cd09272">
    <property type="entry name" value="RNase_HI_RT_Ty1"/>
    <property type="match status" value="1"/>
</dbReference>
<feature type="region of interest" description="Disordered" evidence="1">
    <location>
        <begin position="1"/>
        <end position="94"/>
    </location>
</feature>
<dbReference type="PANTHER" id="PTHR11439">
    <property type="entry name" value="GAG-POL-RELATED RETROTRANSPOSON"/>
    <property type="match status" value="1"/>
</dbReference>
<evidence type="ECO:0000313" key="3">
    <source>
        <dbReference type="EMBL" id="KAK1630683.1"/>
    </source>
</evidence>
<dbReference type="SUPFAM" id="SSF56672">
    <property type="entry name" value="DNA/RNA polymerases"/>
    <property type="match status" value="1"/>
</dbReference>
<comment type="caution">
    <text evidence="3">The sequence shown here is derived from an EMBL/GenBank/DDBJ whole genome shotgun (WGS) entry which is preliminary data.</text>
</comment>
<dbReference type="InterPro" id="IPR043502">
    <property type="entry name" value="DNA/RNA_pol_sf"/>
</dbReference>
<feature type="compositionally biased region" description="Basic and acidic residues" evidence="1">
    <location>
        <begin position="1"/>
        <end position="12"/>
    </location>
</feature>
<evidence type="ECO:0000256" key="1">
    <source>
        <dbReference type="SAM" id="MobiDB-lite"/>
    </source>
</evidence>
<feature type="compositionally biased region" description="Gly residues" evidence="1">
    <location>
        <begin position="13"/>
        <end position="31"/>
    </location>
</feature>
<organism evidence="3 4">
    <name type="scientific">Lolium multiflorum</name>
    <name type="common">Italian ryegrass</name>
    <name type="synonym">Lolium perenne subsp. multiflorum</name>
    <dbReference type="NCBI Taxonomy" id="4521"/>
    <lineage>
        <taxon>Eukaryota</taxon>
        <taxon>Viridiplantae</taxon>
        <taxon>Streptophyta</taxon>
        <taxon>Embryophyta</taxon>
        <taxon>Tracheophyta</taxon>
        <taxon>Spermatophyta</taxon>
        <taxon>Magnoliopsida</taxon>
        <taxon>Liliopsida</taxon>
        <taxon>Poales</taxon>
        <taxon>Poaceae</taxon>
        <taxon>BOP clade</taxon>
        <taxon>Pooideae</taxon>
        <taxon>Poodae</taxon>
        <taxon>Poeae</taxon>
        <taxon>Poeae Chloroplast Group 2 (Poeae type)</taxon>
        <taxon>Loliodinae</taxon>
        <taxon>Loliinae</taxon>
        <taxon>Lolium</taxon>
    </lineage>
</organism>
<dbReference type="Proteomes" id="UP001231189">
    <property type="component" value="Unassembled WGS sequence"/>
</dbReference>
<accession>A0AAD8RT15</accession>
<keyword evidence="4" id="KW-1185">Reference proteome</keyword>
<dbReference type="EMBL" id="JAUUTY010000356">
    <property type="protein sequence ID" value="KAK1601743.1"/>
    <property type="molecule type" value="Genomic_DNA"/>
</dbReference>
<name>A0AAD8RT15_LOLMU</name>
<sequence length="339" mass="37041">MARNYTRGDRGGGYHARGGGQQHNSRGGGTPQYGHQPYDTPPPYGRGRGRGRGRGDYGGRGAYNHGFGYPNSPYGYGGPPPAQQQRHHTWAPPNAAGVLGPRPGAHTQVYHMYQNPAPPQPQPVFAPPPAASYDYSAMCNAAPSNSTTFHPGGDWVMDTGATTHVTNSTGKNVVMGKWIFRHKMNADGFLSRDADWAGCPDTRKSTSGFCVFLGTNLVSWSSKRQPTVSRSSAEAEYRAVANCVAESCWLRQLLQELHRPASQATIIYCDNVSAMYLSSNPVQHQRTKHVEIDLHFVQDRVALGEAKVLHVPTSLQFADVFTKGLPSSVFHDFRFSLNI</sequence>
<evidence type="ECO:0000313" key="2">
    <source>
        <dbReference type="EMBL" id="KAK1601743.1"/>
    </source>
</evidence>
<protein>
    <submittedName>
        <fullName evidence="3">Uncharacterized protein</fullName>
    </submittedName>
</protein>
<gene>
    <name evidence="3" type="ORF">QYE76_004998</name>
    <name evidence="2" type="ORF">QYE76_018053</name>
</gene>
<evidence type="ECO:0000313" key="4">
    <source>
        <dbReference type="Proteomes" id="UP001231189"/>
    </source>
</evidence>
<proteinExistence type="predicted"/>
<dbReference type="AlphaFoldDB" id="A0AAD8RT15"/>